<reference evidence="1" key="1">
    <citation type="submission" date="2019-04" db="EMBL/GenBank/DDBJ databases">
        <title>Microbes associate with the intestines of laboratory mice.</title>
        <authorList>
            <person name="Navarre W."/>
            <person name="Wong E."/>
            <person name="Huang K.C."/>
            <person name="Tropini C."/>
            <person name="Ng K."/>
            <person name="Yu B."/>
        </authorList>
    </citation>
    <scope>NUCLEOTIDE SEQUENCE</scope>
    <source>
        <strain evidence="1">NM86_A22</strain>
    </source>
</reference>
<dbReference type="EMBL" id="SSTG01000077">
    <property type="protein sequence ID" value="THG49603.1"/>
    <property type="molecule type" value="Genomic_DNA"/>
</dbReference>
<dbReference type="Proteomes" id="UP000305401">
    <property type="component" value="Unassembled WGS sequence"/>
</dbReference>
<comment type="caution">
    <text evidence="1">The sequence shown here is derived from an EMBL/GenBank/DDBJ whole genome shotgun (WGS) entry which is preliminary data.</text>
</comment>
<organism evidence="1 2">
    <name type="scientific">Muribaculum caecicola</name>
    <dbReference type="NCBI Taxonomy" id="3038144"/>
    <lineage>
        <taxon>Bacteria</taxon>
        <taxon>Pseudomonadati</taxon>
        <taxon>Bacteroidota</taxon>
        <taxon>Bacteroidia</taxon>
        <taxon>Bacteroidales</taxon>
        <taxon>Muribaculaceae</taxon>
        <taxon>Muribaculum</taxon>
    </lineage>
</organism>
<name>A0AC61S5R8_9BACT</name>
<proteinExistence type="predicted"/>
<evidence type="ECO:0000313" key="1">
    <source>
        <dbReference type="EMBL" id="THG49603.1"/>
    </source>
</evidence>
<gene>
    <name evidence="1" type="ORF">E5990_06885</name>
</gene>
<keyword evidence="2" id="KW-1185">Reference proteome</keyword>
<evidence type="ECO:0000313" key="2">
    <source>
        <dbReference type="Proteomes" id="UP000305401"/>
    </source>
</evidence>
<accession>A0AC61S5R8</accession>
<sequence length="460" mass="49844">MNQSVEKNDSISRLASDPVGRLLWQYSLPAVVGVVVMSLYNVMDRIFIGRGVGADAISGLAVTFPVMNLSAAIGLLVGTGAAARISILLGIGNRQQANCVLGNSVVLILINAIVYLSLFAIYIDPILLLFGASEATLPYARDFMLYILPGMLIMNLMYGLNNIMRASGYPREAMYTMLIGAGANLVLGPLFIFGFGLGIKGAAIATDLSMAIGLVFVWLHFCKPQSVVRFQKGIYKIRWHIVASVTALGAAPSLVNFAACATNAMVNNLLLKYGGDTAVGAIGIFATYTGLLCMTVVGVCQGVQPILGYNYGALQFDRLRKAFWMSVGVGLGITTFGAAVAEIFPGWIAMAFTNDESLIEMTRHALRLSCMAFWFIGFQIISTTLFQSLGMAGKSIFVSLVRQVIFFVPMLLILPPIYGLDGVWLSFPTSDIFAVSTVVTMVWLQMRQLRRMEQQHNICN</sequence>
<protein>
    <submittedName>
        <fullName evidence="1">MATE family efflux transporter</fullName>
    </submittedName>
</protein>